<dbReference type="NCBIfam" id="TIGR00044">
    <property type="entry name" value="YggS family pyridoxal phosphate-dependent enzyme"/>
    <property type="match status" value="1"/>
</dbReference>
<evidence type="ECO:0000313" key="6">
    <source>
        <dbReference type="EMBL" id="KIU26431.1"/>
    </source>
</evidence>
<dbReference type="PANTHER" id="PTHR10146">
    <property type="entry name" value="PROLINE SYNTHETASE CO-TRANSCRIBED BACTERIAL HOMOLOG PROTEIN"/>
    <property type="match status" value="1"/>
</dbReference>
<dbReference type="AlphaFoldDB" id="A0A0D1MFJ4"/>
<dbReference type="Proteomes" id="UP000033203">
    <property type="component" value="Unassembled WGS sequence"/>
</dbReference>
<gene>
    <name evidence="6" type="ORF">SR41_14835</name>
</gene>
<feature type="domain" description="Alanine racemase N-terminal" evidence="5">
    <location>
        <begin position="22"/>
        <end position="225"/>
    </location>
</feature>
<proteinExistence type="inferred from homology"/>
<sequence length="230" mass="23626">MTADTLSPPAPSALHNVTTAIAQAAHIAGRKAEAVTLIAVSKTHDADAIRPLLDEGHRVFGENRVAEAAEKWPALRAAYPGVSLHLIGQLQSNKADDAVALFDAIHSVDRPSLVEALGKAMAKTGRRPDCFVQVNIGAEDQKGGCAIADLPALLDQARAAGLPIVGLMCIPPADVEPAPYFALLAKVAREAGLTGLSMGMSSDYPTAVTIGSTHVRVGSALFGARGGAAA</sequence>
<organism evidence="6 7">
    <name type="scientific">Sphingomonas melonis</name>
    <dbReference type="NCBI Taxonomy" id="152682"/>
    <lineage>
        <taxon>Bacteria</taxon>
        <taxon>Pseudomonadati</taxon>
        <taxon>Pseudomonadota</taxon>
        <taxon>Alphaproteobacteria</taxon>
        <taxon>Sphingomonadales</taxon>
        <taxon>Sphingomonadaceae</taxon>
        <taxon>Sphingomonas</taxon>
    </lineage>
</organism>
<feature type="modified residue" description="N6-(pyridoxal phosphate)lysine" evidence="2 3">
    <location>
        <position position="42"/>
    </location>
</feature>
<dbReference type="PIRSF" id="PIRSF004848">
    <property type="entry name" value="YBL036c_PLPDEIII"/>
    <property type="match status" value="1"/>
</dbReference>
<evidence type="ECO:0000256" key="4">
    <source>
        <dbReference type="RuleBase" id="RU004514"/>
    </source>
</evidence>
<evidence type="ECO:0000256" key="1">
    <source>
        <dbReference type="ARBA" id="ARBA00022898"/>
    </source>
</evidence>
<evidence type="ECO:0000259" key="5">
    <source>
        <dbReference type="Pfam" id="PF01168"/>
    </source>
</evidence>
<dbReference type="Gene3D" id="3.20.20.10">
    <property type="entry name" value="Alanine racemase"/>
    <property type="match status" value="1"/>
</dbReference>
<dbReference type="FunFam" id="3.20.20.10:FF:000018">
    <property type="entry name" value="Pyridoxal phosphate homeostasis protein"/>
    <property type="match status" value="1"/>
</dbReference>
<evidence type="ECO:0000313" key="7">
    <source>
        <dbReference type="Proteomes" id="UP000033203"/>
    </source>
</evidence>
<comment type="similarity">
    <text evidence="2 4">Belongs to the pyridoxal phosphate-binding protein YggS/PROSC family.</text>
</comment>
<keyword evidence="1 2" id="KW-0663">Pyridoxal phosphate</keyword>
<name>A0A0D1MFJ4_9SPHN</name>
<comment type="caution">
    <text evidence="6">The sequence shown here is derived from an EMBL/GenBank/DDBJ whole genome shotgun (WGS) entry which is preliminary data.</text>
</comment>
<accession>A0A0D1MFJ4</accession>
<evidence type="ECO:0000256" key="2">
    <source>
        <dbReference type="HAMAP-Rule" id="MF_02087"/>
    </source>
</evidence>
<dbReference type="PANTHER" id="PTHR10146:SF14">
    <property type="entry name" value="PYRIDOXAL PHOSPHATE HOMEOSTASIS PROTEIN"/>
    <property type="match status" value="1"/>
</dbReference>
<reference evidence="6 7" key="1">
    <citation type="submission" date="2015-01" db="EMBL/GenBank/DDBJ databases">
        <title>Genome of Sphingomonas taxi strain 30a.</title>
        <authorList>
            <person name="Eevers N."/>
            <person name="Van Hamme J."/>
            <person name="Bottos E."/>
            <person name="Weyens N."/>
            <person name="Vangronsveld J."/>
        </authorList>
    </citation>
    <scope>NUCLEOTIDE SEQUENCE [LARGE SCALE GENOMIC DNA]</scope>
    <source>
        <strain evidence="6 7">30a</strain>
    </source>
</reference>
<evidence type="ECO:0000256" key="3">
    <source>
        <dbReference type="PIRSR" id="PIRSR004848-1"/>
    </source>
</evidence>
<dbReference type="SUPFAM" id="SSF51419">
    <property type="entry name" value="PLP-binding barrel"/>
    <property type="match status" value="1"/>
</dbReference>
<dbReference type="EMBL" id="JXTP01000077">
    <property type="protein sequence ID" value="KIU26431.1"/>
    <property type="molecule type" value="Genomic_DNA"/>
</dbReference>
<dbReference type="InterPro" id="IPR029066">
    <property type="entry name" value="PLP-binding_barrel"/>
</dbReference>
<dbReference type="InterPro" id="IPR001608">
    <property type="entry name" value="Ala_racemase_N"/>
</dbReference>
<dbReference type="HAMAP" id="MF_02087">
    <property type="entry name" value="PLP_homeostasis"/>
    <property type="match status" value="1"/>
</dbReference>
<dbReference type="PATRIC" id="fig|1549858.7.peg.735"/>
<comment type="cofactor">
    <cofactor evidence="3">
        <name>pyridoxal 5'-phosphate</name>
        <dbReference type="ChEBI" id="CHEBI:597326"/>
    </cofactor>
</comment>
<dbReference type="InterPro" id="IPR011078">
    <property type="entry name" value="PyrdxlP_homeostasis"/>
</dbReference>
<protein>
    <recommendedName>
        <fullName evidence="2">Pyridoxal phosphate homeostasis protein</fullName>
        <shortName evidence="2">PLP homeostasis protein</shortName>
    </recommendedName>
</protein>
<dbReference type="GO" id="GO:0030170">
    <property type="term" value="F:pyridoxal phosphate binding"/>
    <property type="evidence" value="ECO:0007669"/>
    <property type="project" value="UniProtKB-UniRule"/>
</dbReference>
<comment type="function">
    <text evidence="2">Pyridoxal 5'-phosphate (PLP)-binding protein, which is involved in PLP homeostasis.</text>
</comment>
<dbReference type="CDD" id="cd00635">
    <property type="entry name" value="PLPDE_III_YBL036c_like"/>
    <property type="match status" value="1"/>
</dbReference>
<dbReference type="Pfam" id="PF01168">
    <property type="entry name" value="Ala_racemase_N"/>
    <property type="match status" value="1"/>
</dbReference>